<dbReference type="OrthoDB" id="6611292at2759"/>
<organism evidence="2 3">
    <name type="scientific">Acyrthosiphon pisum</name>
    <name type="common">Pea aphid</name>
    <dbReference type="NCBI Taxonomy" id="7029"/>
    <lineage>
        <taxon>Eukaryota</taxon>
        <taxon>Metazoa</taxon>
        <taxon>Ecdysozoa</taxon>
        <taxon>Arthropoda</taxon>
        <taxon>Hexapoda</taxon>
        <taxon>Insecta</taxon>
        <taxon>Pterygota</taxon>
        <taxon>Neoptera</taxon>
        <taxon>Paraneoptera</taxon>
        <taxon>Hemiptera</taxon>
        <taxon>Sternorrhyncha</taxon>
        <taxon>Aphidomorpha</taxon>
        <taxon>Aphidoidea</taxon>
        <taxon>Aphididae</taxon>
        <taxon>Macrosiphini</taxon>
        <taxon>Acyrthosiphon</taxon>
    </lineage>
</organism>
<accession>A0A8R1W6P0</accession>
<feature type="region of interest" description="Disordered" evidence="1">
    <location>
        <begin position="254"/>
        <end position="282"/>
    </location>
</feature>
<sequence>MGLAKKMEWLKWIRKYSTGILDTKTGSMETLIDSASSKTINYAYTSSVIADDEFINAAAPPHQRPMLPPPPPTSQVSPSPPQLPNDVYDCCVSLDGIPIKHEFQYTFSDTDGHGKITKHDVEGLATKILESMYGTTLKFSARGQRTVKVTLNIRQSVAVVVDGTTTGTPYRGHQSSRERKTKSDRHRGRIDTTEYGSVDDATLLEQSGYPSVYDGAKGSWLPHHRSAKLGAQRYRREQLIEMVQRSLAENLSFQNQRKSEKPAEVVYHRPRTKRRQTGAQPAKVAWSPYDFEPVAHVPSHQHHHHLQQQHRQHEHLKNVRSQRHQLYSNDVTAEEHHGVKYSSGHSRQHHRTTAVVSGSKLQQSKDAAAAATAATTTTAAAAAQEQTKNIDHQRYKRAKLASKKIHHHIHEHHHYHHYDYYIV</sequence>
<dbReference type="RefSeq" id="XP_001952189.2">
    <property type="nucleotide sequence ID" value="XM_001952154.4"/>
</dbReference>
<dbReference type="EnsemblMetazoa" id="XM_001952154.5">
    <property type="protein sequence ID" value="XP_001952189.2"/>
    <property type="gene ID" value="LOC100161337"/>
</dbReference>
<dbReference type="KEGG" id="api:100161337"/>
<dbReference type="Proteomes" id="UP000007819">
    <property type="component" value="Chromosome A1"/>
</dbReference>
<feature type="compositionally biased region" description="Basic and acidic residues" evidence="1">
    <location>
        <begin position="257"/>
        <end position="267"/>
    </location>
</feature>
<name>A0A8R1W6P0_ACYPI</name>
<feature type="region of interest" description="Disordered" evidence="1">
    <location>
        <begin position="59"/>
        <end position="81"/>
    </location>
</feature>
<feature type="compositionally biased region" description="Pro residues" evidence="1">
    <location>
        <begin position="62"/>
        <end position="81"/>
    </location>
</feature>
<reference evidence="2" key="2">
    <citation type="submission" date="2022-06" db="UniProtKB">
        <authorList>
            <consortium name="EnsemblMetazoa"/>
        </authorList>
    </citation>
    <scope>IDENTIFICATION</scope>
</reference>
<feature type="region of interest" description="Disordered" evidence="1">
    <location>
        <begin position="164"/>
        <end position="186"/>
    </location>
</feature>
<dbReference type="AlphaFoldDB" id="A0A8R1W6P0"/>
<evidence type="ECO:0000313" key="2">
    <source>
        <dbReference type="EnsemblMetazoa" id="XP_001952189.2"/>
    </source>
</evidence>
<reference evidence="3" key="1">
    <citation type="submission" date="2010-06" db="EMBL/GenBank/DDBJ databases">
        <authorList>
            <person name="Jiang H."/>
            <person name="Abraham K."/>
            <person name="Ali S."/>
            <person name="Alsbrooks S.L."/>
            <person name="Anim B.N."/>
            <person name="Anosike U.S."/>
            <person name="Attaway T."/>
            <person name="Bandaranaike D.P."/>
            <person name="Battles P.K."/>
            <person name="Bell S.N."/>
            <person name="Bell A.V."/>
            <person name="Beltran B."/>
            <person name="Bickham C."/>
            <person name="Bustamante Y."/>
            <person name="Caleb T."/>
            <person name="Canada A."/>
            <person name="Cardenas V."/>
            <person name="Carter K."/>
            <person name="Chacko J."/>
            <person name="Chandrabose M.N."/>
            <person name="Chavez D."/>
            <person name="Chavez A."/>
            <person name="Chen L."/>
            <person name="Chu H.-S."/>
            <person name="Claassen K.J."/>
            <person name="Cockrell R."/>
            <person name="Collins M."/>
            <person name="Cooper J.A."/>
            <person name="Cree A."/>
            <person name="Curry S.M."/>
            <person name="Da Y."/>
            <person name="Dao M.D."/>
            <person name="Das B."/>
            <person name="Davila M.-L."/>
            <person name="Davy-Carroll L."/>
            <person name="Denson S."/>
            <person name="Dinh H."/>
            <person name="Ebong V.E."/>
            <person name="Edwards J.R."/>
            <person name="Egan A."/>
            <person name="El-Daye J."/>
            <person name="Escobedo L."/>
            <person name="Fernandez S."/>
            <person name="Fernando P.R."/>
            <person name="Flagg N."/>
            <person name="Forbes L.D."/>
            <person name="Fowler R.G."/>
            <person name="Fu Q."/>
            <person name="Gabisi R.A."/>
            <person name="Ganer J."/>
            <person name="Garbino Pronczuk A."/>
            <person name="Garcia R.M."/>
            <person name="Garner T."/>
            <person name="Garrett T.E."/>
            <person name="Gonzalez D.A."/>
            <person name="Hamid H."/>
            <person name="Hawkins E.S."/>
            <person name="Hirani K."/>
            <person name="Hogues M.E."/>
            <person name="Hollins B."/>
            <person name="Hsiao C.-H."/>
            <person name="Jabil R."/>
            <person name="James M.L."/>
            <person name="Jhangiani S.N."/>
            <person name="Johnson B."/>
            <person name="Johnson Q."/>
            <person name="Joshi V."/>
            <person name="Kalu J.B."/>
            <person name="Kam C."/>
            <person name="Kashfia A."/>
            <person name="Keebler J."/>
            <person name="Kisamo H."/>
            <person name="Kovar C.L."/>
            <person name="Lago L.A."/>
            <person name="Lai C.-Y."/>
            <person name="Laidlaw J."/>
            <person name="Lara F."/>
            <person name="Le T.-K."/>
            <person name="Lee S.L."/>
            <person name="Legall F.H."/>
            <person name="Lemon S.J."/>
            <person name="Lewis L.R."/>
            <person name="Li B."/>
            <person name="Liu Y."/>
            <person name="Liu Y.-S."/>
            <person name="Lopez J."/>
            <person name="Lozado R.J."/>
            <person name="Lu J."/>
            <person name="Madu R.C."/>
            <person name="Maheshwari M."/>
            <person name="Maheshwari R."/>
            <person name="Malloy K."/>
            <person name="Martinez E."/>
            <person name="Mathew T."/>
            <person name="Mercado I.C."/>
            <person name="Mercado C."/>
            <person name="Meyer B."/>
            <person name="Montgomery K."/>
            <person name="Morgan M.B."/>
            <person name="Munidasa M."/>
            <person name="Nazareth L.V."/>
            <person name="Nelson J."/>
            <person name="Ng B.M."/>
            <person name="Nguyen N.B."/>
            <person name="Nguyen P.Q."/>
            <person name="Nguyen T."/>
            <person name="Obregon M."/>
            <person name="Okwuonu G.O."/>
            <person name="Onwere C.G."/>
            <person name="Orozco G."/>
            <person name="Parra A."/>
            <person name="Patel S."/>
            <person name="Patil S."/>
            <person name="Perez A."/>
            <person name="Perez Y."/>
            <person name="Pham C."/>
            <person name="Primus E.L."/>
            <person name="Pu L.-L."/>
            <person name="Puazo M."/>
            <person name="Qin X."/>
            <person name="Quiroz J.B."/>
            <person name="Reese J."/>
            <person name="Richards S."/>
            <person name="Rives C.M."/>
            <person name="Robberts R."/>
            <person name="Ruiz S.J."/>
            <person name="Ruiz M.J."/>
            <person name="Santibanez J."/>
            <person name="Schneider B.W."/>
            <person name="Sisson I."/>
            <person name="Smith M."/>
            <person name="Sodergren E."/>
            <person name="Song X.-Z."/>
            <person name="Song B.B."/>
            <person name="Summersgill H."/>
            <person name="Thelus R."/>
            <person name="Thornton R.D."/>
            <person name="Trejos Z.Y."/>
            <person name="Usmani K."/>
            <person name="Vattathil S."/>
            <person name="Villasana D."/>
            <person name="Walker D.L."/>
            <person name="Wang S."/>
            <person name="Wang K."/>
            <person name="White C.S."/>
            <person name="Williams A.C."/>
            <person name="Williamson J."/>
            <person name="Wilson K."/>
            <person name="Woghiren I.O."/>
            <person name="Woodworth J.R."/>
            <person name="Worley K.C."/>
            <person name="Wright R.A."/>
            <person name="Wu W."/>
            <person name="Young L."/>
            <person name="Zhang L."/>
            <person name="Zhang J."/>
            <person name="Zhu Y."/>
            <person name="Muzny D.M."/>
            <person name="Weinstock G."/>
            <person name="Gibbs R.A."/>
        </authorList>
    </citation>
    <scope>NUCLEOTIDE SEQUENCE [LARGE SCALE GENOMIC DNA]</scope>
    <source>
        <strain evidence="3">LSR1</strain>
    </source>
</reference>
<evidence type="ECO:0008006" key="4">
    <source>
        <dbReference type="Google" id="ProtNLM"/>
    </source>
</evidence>
<dbReference type="GeneID" id="100161337"/>
<feature type="region of interest" description="Disordered" evidence="1">
    <location>
        <begin position="339"/>
        <end position="361"/>
    </location>
</feature>
<evidence type="ECO:0000313" key="3">
    <source>
        <dbReference type="Proteomes" id="UP000007819"/>
    </source>
</evidence>
<protein>
    <recommendedName>
        <fullName evidence="4">Protein naked cuticle homolog</fullName>
    </recommendedName>
</protein>
<keyword evidence="3" id="KW-1185">Reference proteome</keyword>
<evidence type="ECO:0000256" key="1">
    <source>
        <dbReference type="SAM" id="MobiDB-lite"/>
    </source>
</evidence>
<proteinExistence type="predicted"/>